<comment type="similarity">
    <text evidence="3">Belongs to the RimP family.</text>
</comment>
<evidence type="ECO:0000313" key="7">
    <source>
        <dbReference type="EMBL" id="GER02136.1"/>
    </source>
</evidence>
<comment type="function">
    <text evidence="3">Required for maturation of 30S ribosomal subunits.</text>
</comment>
<dbReference type="GO" id="GO:0005829">
    <property type="term" value="C:cytosol"/>
    <property type="evidence" value="ECO:0007669"/>
    <property type="project" value="TreeGrafter"/>
</dbReference>
<dbReference type="EMBL" id="BKCM01000018">
    <property type="protein sequence ID" value="GER02136.1"/>
    <property type="molecule type" value="Genomic_DNA"/>
</dbReference>
<dbReference type="FunFam" id="3.30.300.70:FF:000001">
    <property type="entry name" value="Ribosome maturation factor RimP"/>
    <property type="match status" value="1"/>
</dbReference>
<accession>A0A5A7MQE6</accession>
<dbReference type="InterPro" id="IPR003728">
    <property type="entry name" value="Ribosome_maturation_RimP"/>
</dbReference>
<comment type="subcellular location">
    <subcellularLocation>
        <location evidence="3">Cytoplasm</location>
    </subcellularLocation>
</comment>
<dbReference type="PANTHER" id="PTHR33867:SF1">
    <property type="entry name" value="RIBOSOME MATURATION FACTOR RIMP"/>
    <property type="match status" value="1"/>
</dbReference>
<organism evidence="6 8">
    <name type="scientific">Iodidimonas gelatinilytica</name>
    <dbReference type="NCBI Taxonomy" id="1236966"/>
    <lineage>
        <taxon>Bacteria</taxon>
        <taxon>Pseudomonadati</taxon>
        <taxon>Pseudomonadota</taxon>
        <taxon>Alphaproteobacteria</taxon>
        <taxon>Iodidimonadales</taxon>
        <taxon>Iodidimonadaceae</taxon>
        <taxon>Iodidimonas</taxon>
    </lineage>
</organism>
<evidence type="ECO:0000259" key="5">
    <source>
        <dbReference type="Pfam" id="PF17384"/>
    </source>
</evidence>
<dbReference type="Pfam" id="PF17384">
    <property type="entry name" value="DUF150_C"/>
    <property type="match status" value="1"/>
</dbReference>
<dbReference type="Gene3D" id="3.30.300.70">
    <property type="entry name" value="RimP-like superfamily, N-terminal"/>
    <property type="match status" value="1"/>
</dbReference>
<dbReference type="RefSeq" id="WP_210431387.1">
    <property type="nucleotide sequence ID" value="NZ_BKCL01000003.1"/>
</dbReference>
<reference evidence="8 9" key="1">
    <citation type="submission" date="2019-09" db="EMBL/GenBank/DDBJ databases">
        <title>NBRP : Genome information of microbial organism related human and environment.</title>
        <authorList>
            <person name="Hattori M."/>
            <person name="Oshima K."/>
            <person name="Inaba H."/>
            <person name="Suda W."/>
            <person name="Sakamoto M."/>
            <person name="Iino T."/>
            <person name="Kitahara M."/>
            <person name="Oshida Y."/>
            <person name="Iida T."/>
            <person name="Kudo T."/>
            <person name="Itoh T."/>
            <person name="Ohkuma M."/>
        </authorList>
    </citation>
    <scope>NUCLEOTIDE SEQUENCE [LARGE SCALE GENOMIC DNA]</scope>
    <source>
        <strain evidence="6 8">Hi-2</strain>
        <strain evidence="7 9">Mie-1</strain>
    </source>
</reference>
<dbReference type="EMBL" id="BKCL01000003">
    <property type="protein sequence ID" value="GEQ97423.1"/>
    <property type="molecule type" value="Genomic_DNA"/>
</dbReference>
<keyword evidence="2 3" id="KW-0690">Ribosome biogenesis</keyword>
<dbReference type="Pfam" id="PF02576">
    <property type="entry name" value="RimP_N"/>
    <property type="match status" value="1"/>
</dbReference>
<name>A0A5A7MQE6_9PROT</name>
<evidence type="ECO:0000259" key="4">
    <source>
        <dbReference type="Pfam" id="PF02576"/>
    </source>
</evidence>
<evidence type="ECO:0000313" key="6">
    <source>
        <dbReference type="EMBL" id="GEQ97423.1"/>
    </source>
</evidence>
<dbReference type="InterPro" id="IPR028989">
    <property type="entry name" value="RimP_N"/>
</dbReference>
<evidence type="ECO:0000313" key="8">
    <source>
        <dbReference type="Proteomes" id="UP000322084"/>
    </source>
</evidence>
<dbReference type="GO" id="GO:0000028">
    <property type="term" value="P:ribosomal small subunit assembly"/>
    <property type="evidence" value="ECO:0007669"/>
    <property type="project" value="TreeGrafter"/>
</dbReference>
<dbReference type="SUPFAM" id="SSF75420">
    <property type="entry name" value="YhbC-like, N-terminal domain"/>
    <property type="match status" value="1"/>
</dbReference>
<dbReference type="AlphaFoldDB" id="A0A5A7MQE6"/>
<evidence type="ECO:0000256" key="1">
    <source>
        <dbReference type="ARBA" id="ARBA00022490"/>
    </source>
</evidence>
<feature type="domain" description="Ribosome maturation factor RimP C-terminal" evidence="5">
    <location>
        <begin position="86"/>
        <end position="150"/>
    </location>
</feature>
<evidence type="ECO:0000256" key="3">
    <source>
        <dbReference type="HAMAP-Rule" id="MF_01077"/>
    </source>
</evidence>
<dbReference type="GO" id="GO:0006412">
    <property type="term" value="P:translation"/>
    <property type="evidence" value="ECO:0007669"/>
    <property type="project" value="TreeGrafter"/>
</dbReference>
<comment type="caution">
    <text evidence="6">The sequence shown here is derived from an EMBL/GenBank/DDBJ whole genome shotgun (WGS) entry which is preliminary data.</text>
</comment>
<dbReference type="InterPro" id="IPR036847">
    <property type="entry name" value="RimP_C_sf"/>
</dbReference>
<dbReference type="Gene3D" id="2.30.30.180">
    <property type="entry name" value="Ribosome maturation factor RimP, C-terminal domain"/>
    <property type="match status" value="1"/>
</dbReference>
<evidence type="ECO:0000313" key="9">
    <source>
        <dbReference type="Proteomes" id="UP000325187"/>
    </source>
</evidence>
<dbReference type="CDD" id="cd01734">
    <property type="entry name" value="YlxS_C"/>
    <property type="match status" value="1"/>
</dbReference>
<sequence length="164" mass="18188">MMDAAEKVRAIIEPTAEAMGFELVRVSFGGDQRPKLQVMAERPDGTMSVDDCADLSHEISALLDVEDPISGEYVLEVSSPGVDRPLTRRKDFERWAGFEAKIELGEAVDGQRRFRGRLLGLEADKIKVRVDGKDCLLPVDQVQKAKLVLTDDLLEAARQQASFD</sequence>
<keyword evidence="1 3" id="KW-0963">Cytoplasm</keyword>
<dbReference type="InterPro" id="IPR035956">
    <property type="entry name" value="RimP_N_sf"/>
</dbReference>
<keyword evidence="9" id="KW-1185">Reference proteome</keyword>
<dbReference type="HAMAP" id="MF_01077">
    <property type="entry name" value="RimP"/>
    <property type="match status" value="1"/>
</dbReference>
<protein>
    <recommendedName>
        <fullName evidence="3">Ribosome maturation factor RimP</fullName>
    </recommendedName>
</protein>
<dbReference type="SUPFAM" id="SSF74942">
    <property type="entry name" value="YhbC-like, C-terminal domain"/>
    <property type="match status" value="1"/>
</dbReference>
<dbReference type="PANTHER" id="PTHR33867">
    <property type="entry name" value="RIBOSOME MATURATION FACTOR RIMP"/>
    <property type="match status" value="1"/>
</dbReference>
<gene>
    <name evidence="3 6" type="primary">rimP</name>
    <name evidence="6" type="ORF">JCM17844_10600</name>
    <name evidence="7" type="ORF">JCM17845_27590</name>
</gene>
<dbReference type="InterPro" id="IPR028998">
    <property type="entry name" value="RimP_C"/>
</dbReference>
<dbReference type="Proteomes" id="UP000325187">
    <property type="component" value="Unassembled WGS sequence"/>
</dbReference>
<feature type="domain" description="Ribosome maturation factor RimP N-terminal" evidence="4">
    <location>
        <begin position="11"/>
        <end position="83"/>
    </location>
</feature>
<dbReference type="NCBIfam" id="NF000932">
    <property type="entry name" value="PRK00092.2-5"/>
    <property type="match status" value="1"/>
</dbReference>
<proteinExistence type="inferred from homology"/>
<dbReference type="Proteomes" id="UP000322084">
    <property type="component" value="Unassembled WGS sequence"/>
</dbReference>
<accession>A0A5A7N500</accession>
<evidence type="ECO:0000256" key="2">
    <source>
        <dbReference type="ARBA" id="ARBA00022517"/>
    </source>
</evidence>